<feature type="non-terminal residue" evidence="2">
    <location>
        <position position="1"/>
    </location>
</feature>
<reference evidence="2 3" key="1">
    <citation type="submission" date="2020-04" db="EMBL/GenBank/DDBJ databases">
        <title>Perkinsus olseni comparative genomics.</title>
        <authorList>
            <person name="Bogema D.R."/>
        </authorList>
    </citation>
    <scope>NUCLEOTIDE SEQUENCE [LARGE SCALE GENOMIC DNA]</scope>
    <source>
        <strain evidence="2">ATCC PRA-205</strain>
    </source>
</reference>
<dbReference type="AlphaFoldDB" id="A0A7J6QRV5"/>
<feature type="compositionally biased region" description="Basic and acidic residues" evidence="1">
    <location>
        <begin position="194"/>
        <end position="205"/>
    </location>
</feature>
<evidence type="ECO:0000256" key="1">
    <source>
        <dbReference type="SAM" id="MobiDB-lite"/>
    </source>
</evidence>
<comment type="caution">
    <text evidence="2">The sequence shown here is derived from an EMBL/GenBank/DDBJ whole genome shotgun (WGS) entry which is preliminary data.</text>
</comment>
<protein>
    <submittedName>
        <fullName evidence="2">Uncharacterized protein</fullName>
    </submittedName>
</protein>
<evidence type="ECO:0000313" key="3">
    <source>
        <dbReference type="Proteomes" id="UP000574390"/>
    </source>
</evidence>
<feature type="non-terminal residue" evidence="2">
    <location>
        <position position="263"/>
    </location>
</feature>
<accession>A0A7J6QRV5</accession>
<feature type="region of interest" description="Disordered" evidence="1">
    <location>
        <begin position="172"/>
        <end position="205"/>
    </location>
</feature>
<evidence type="ECO:0000313" key="2">
    <source>
        <dbReference type="EMBL" id="KAF4711037.1"/>
    </source>
</evidence>
<name>A0A7J6QRV5_PEROL</name>
<organism evidence="2 3">
    <name type="scientific">Perkinsus olseni</name>
    <name type="common">Perkinsus atlanticus</name>
    <dbReference type="NCBI Taxonomy" id="32597"/>
    <lineage>
        <taxon>Eukaryota</taxon>
        <taxon>Sar</taxon>
        <taxon>Alveolata</taxon>
        <taxon>Perkinsozoa</taxon>
        <taxon>Perkinsea</taxon>
        <taxon>Perkinsida</taxon>
        <taxon>Perkinsidae</taxon>
        <taxon>Perkinsus</taxon>
    </lineage>
</organism>
<proteinExistence type="predicted"/>
<dbReference type="EMBL" id="JABANM010027597">
    <property type="protein sequence ID" value="KAF4711037.1"/>
    <property type="molecule type" value="Genomic_DNA"/>
</dbReference>
<sequence length="263" mass="27936">SEGLVARSVQMTALRPPLSEDMVQAQVACIGWLGRCHGDAVDVCEGLLQLVKLHAGEKGAFSRRVLVAAFEAIFEVFGADDNPAADSALRGCADPGWEELLEAGVRRLKREAQNCDEEDVEGAAVNGEAFIESGVPPVAKAGELGEAIAALWGAIKGRIRYRAAAPPATALSPLPESSMGRTRSRKPLQTVVEGSERVEEAENTLRSDDLSEDIVRLKDIREGCRGEATGDKSVQSYLEVPAASETVIISSTSGNTSQFSAEE</sequence>
<dbReference type="Proteomes" id="UP000574390">
    <property type="component" value="Unassembled WGS sequence"/>
</dbReference>
<gene>
    <name evidence="2" type="ORF">FOZ62_029736</name>
</gene>